<dbReference type="NCBIfam" id="TIGR04518">
    <property type="entry name" value="ECF_S_folT_fam"/>
    <property type="match status" value="1"/>
</dbReference>
<protein>
    <recommendedName>
        <fullName evidence="3">Folate transporter FolT</fullName>
    </recommendedName>
</protein>
<name>A0A645A108_9ZZZZ</name>
<reference evidence="2" key="1">
    <citation type="submission" date="2019-08" db="EMBL/GenBank/DDBJ databases">
        <authorList>
            <person name="Kucharzyk K."/>
            <person name="Murdoch R.W."/>
            <person name="Higgins S."/>
            <person name="Loffler F."/>
        </authorList>
    </citation>
    <scope>NUCLEOTIDE SEQUENCE</scope>
</reference>
<accession>A0A645A108</accession>
<feature type="transmembrane region" description="Helical" evidence="1">
    <location>
        <begin position="171"/>
        <end position="192"/>
    </location>
</feature>
<feature type="transmembrane region" description="Helical" evidence="1">
    <location>
        <begin position="97"/>
        <end position="119"/>
    </location>
</feature>
<dbReference type="Gene3D" id="1.10.1760.20">
    <property type="match status" value="1"/>
</dbReference>
<sequence length="202" mass="22005">MYQGTNSLTFLSPLTAAYWKSAVGELKKVRMLVLAAFFVALNIVVSGLYLQVGENLRVLFSFFFAALGGAIYGPVLALIGGFCSDILGYTLHPSGPFFLGYTLSTMLGALVYALLLYRARISGLRLFLSKLIVNTGVNIALGSLWSAMLYGKAYYYYLAKSVVKNLLLLPIETALLFAFFAALLPVTCRMGLTPQQKGVKLL</sequence>
<feature type="transmembrane region" description="Helical" evidence="1">
    <location>
        <begin position="131"/>
        <end position="151"/>
    </location>
</feature>
<dbReference type="Pfam" id="PF12822">
    <property type="entry name" value="ECF_trnsprt"/>
    <property type="match status" value="1"/>
</dbReference>
<organism evidence="2">
    <name type="scientific">bioreactor metagenome</name>
    <dbReference type="NCBI Taxonomy" id="1076179"/>
    <lineage>
        <taxon>unclassified sequences</taxon>
        <taxon>metagenomes</taxon>
        <taxon>ecological metagenomes</taxon>
    </lineage>
</organism>
<keyword evidence="1" id="KW-0472">Membrane</keyword>
<keyword evidence="1" id="KW-0812">Transmembrane</keyword>
<comment type="caution">
    <text evidence="2">The sequence shown here is derived from an EMBL/GenBank/DDBJ whole genome shotgun (WGS) entry which is preliminary data.</text>
</comment>
<feature type="transmembrane region" description="Helical" evidence="1">
    <location>
        <begin position="29"/>
        <end position="50"/>
    </location>
</feature>
<dbReference type="InterPro" id="IPR024529">
    <property type="entry name" value="ECF_trnsprt_substrate-spec"/>
</dbReference>
<dbReference type="EMBL" id="VSSQ01010514">
    <property type="protein sequence ID" value="MPM44533.1"/>
    <property type="molecule type" value="Genomic_DNA"/>
</dbReference>
<feature type="transmembrane region" description="Helical" evidence="1">
    <location>
        <begin position="62"/>
        <end position="91"/>
    </location>
</feature>
<evidence type="ECO:0008006" key="3">
    <source>
        <dbReference type="Google" id="ProtNLM"/>
    </source>
</evidence>
<dbReference type="AlphaFoldDB" id="A0A645A108"/>
<gene>
    <name evidence="2" type="ORF">SDC9_91211</name>
</gene>
<evidence type="ECO:0000313" key="2">
    <source>
        <dbReference type="EMBL" id="MPM44533.1"/>
    </source>
</evidence>
<dbReference type="GO" id="GO:0022857">
    <property type="term" value="F:transmembrane transporter activity"/>
    <property type="evidence" value="ECO:0007669"/>
    <property type="project" value="InterPro"/>
</dbReference>
<keyword evidence="1" id="KW-1133">Transmembrane helix</keyword>
<evidence type="ECO:0000256" key="1">
    <source>
        <dbReference type="SAM" id="Phobius"/>
    </source>
</evidence>
<proteinExistence type="predicted"/>
<dbReference type="InterPro" id="IPR030949">
    <property type="entry name" value="ECF_S_folate_fam"/>
</dbReference>